<dbReference type="PANTHER" id="PTHR35861:SF2">
    <property type="entry name" value="FELS-2 PROPHAGE PROTEIN"/>
    <property type="match status" value="1"/>
</dbReference>
<sequence>MSIEVHGVKATEVAYKPSSPTPQAFTLPVVFGTAPVNLTQSTKSVVNVPIKCNNMNEFKYYFGYSDDWEQFTLCEFAYSHFELYGQSPVVFVNVLDPSTDAKITAPAAVNLTSGIHTMPEGVIKGSVTVASQDGTTTHVLNTDYTLTYGDDGELILAVVSGGGILTGTTSLKVGFSSLDPSVITSSDIIGGSNSTTGVRTGLELMEEVFPRYQLIPGLIVAPGYSSDPVVAAVMVAKSQNINGLFEAFAITDMDASERYIELVDWKEENHYTSPLQMNTYPKAQYKGKTYHMSTLAAGTICATDAANDGVPYQSPSNQTLMADALIMEDGSEAYIPLDQAQYVNANGIVTAINFSDGYKLFGNRTGAYPKVTDPQRAFTSVRRMFGWIKNNLVLNYWRNLDAPMNNRLIDFINDNSNVWMNGLTSAQYILGGRVEFNATENPSANLMDGKIVFHVYVTPPSPAQEIEFLVEYDVAYIAALTA</sequence>
<gene>
    <name evidence="1" type="ORF">SAMN05421578_111166</name>
</gene>
<evidence type="ECO:0000313" key="1">
    <source>
        <dbReference type="EMBL" id="SIR35329.1"/>
    </source>
</evidence>
<accession>A0ABY1K707</accession>
<dbReference type="InterPro" id="IPR052042">
    <property type="entry name" value="Tail_sheath_structural"/>
</dbReference>
<dbReference type="Proteomes" id="UP000186666">
    <property type="component" value="Unassembled WGS sequence"/>
</dbReference>
<comment type="caution">
    <text evidence="1">The sequence shown here is derived from an EMBL/GenBank/DDBJ whole genome shotgun (WGS) entry which is preliminary data.</text>
</comment>
<name>A0ABY1K707_9BACL</name>
<reference evidence="1 2" key="1">
    <citation type="submission" date="2017-01" db="EMBL/GenBank/DDBJ databases">
        <authorList>
            <person name="Varghese N."/>
            <person name="Submissions S."/>
        </authorList>
    </citation>
    <scope>NUCLEOTIDE SEQUENCE [LARGE SCALE GENOMIC DNA]</scope>
    <source>
        <strain evidence="1 2">ATCC 23464</strain>
    </source>
</reference>
<organism evidence="1 2">
    <name type="scientific">Paenibacillus macquariensis</name>
    <dbReference type="NCBI Taxonomy" id="948756"/>
    <lineage>
        <taxon>Bacteria</taxon>
        <taxon>Bacillati</taxon>
        <taxon>Bacillota</taxon>
        <taxon>Bacilli</taxon>
        <taxon>Bacillales</taxon>
        <taxon>Paenibacillaceae</taxon>
        <taxon>Paenibacillus</taxon>
    </lineage>
</organism>
<evidence type="ECO:0000313" key="2">
    <source>
        <dbReference type="Proteomes" id="UP000186666"/>
    </source>
</evidence>
<evidence type="ECO:0008006" key="3">
    <source>
        <dbReference type="Google" id="ProtNLM"/>
    </source>
</evidence>
<dbReference type="PANTHER" id="PTHR35861">
    <property type="match status" value="1"/>
</dbReference>
<protein>
    <recommendedName>
        <fullName evidence="3">Phage tail protein</fullName>
    </recommendedName>
</protein>
<dbReference type="EMBL" id="FTNK01000011">
    <property type="protein sequence ID" value="SIR35329.1"/>
    <property type="molecule type" value="Genomic_DNA"/>
</dbReference>
<proteinExistence type="predicted"/>
<keyword evidence="2" id="KW-1185">Reference proteome</keyword>
<dbReference type="RefSeq" id="WP_068583917.1">
    <property type="nucleotide sequence ID" value="NZ_FTNK01000011.1"/>
</dbReference>